<keyword evidence="1" id="KW-0472">Membrane</keyword>
<protein>
    <submittedName>
        <fullName evidence="2 4">Uncharacterized protein</fullName>
    </submittedName>
</protein>
<reference evidence="4" key="2">
    <citation type="submission" date="2020-04" db="EMBL/GenBank/DDBJ databases">
        <authorList>
            <consortium name="NCBI Genome Project"/>
        </authorList>
    </citation>
    <scope>NUCLEOTIDE SEQUENCE</scope>
    <source>
        <strain evidence="4">CBS 781.70</strain>
    </source>
</reference>
<keyword evidence="3" id="KW-1185">Reference proteome</keyword>
<keyword evidence="1" id="KW-0812">Transmembrane</keyword>
<dbReference type="EMBL" id="ML975159">
    <property type="protein sequence ID" value="KAF1812002.1"/>
    <property type="molecule type" value="Genomic_DNA"/>
</dbReference>
<dbReference type="RefSeq" id="XP_033533633.1">
    <property type="nucleotide sequence ID" value="XM_033677124.1"/>
</dbReference>
<keyword evidence="1" id="KW-1133">Transmembrane helix</keyword>
<accession>A0A6G1G1Y9</accession>
<dbReference type="GeneID" id="54417694"/>
<dbReference type="Proteomes" id="UP000504638">
    <property type="component" value="Unplaced"/>
</dbReference>
<evidence type="ECO:0000256" key="1">
    <source>
        <dbReference type="SAM" id="Phobius"/>
    </source>
</evidence>
<evidence type="ECO:0000313" key="2">
    <source>
        <dbReference type="EMBL" id="KAF1812002.1"/>
    </source>
</evidence>
<feature type="transmembrane region" description="Helical" evidence="1">
    <location>
        <begin position="20"/>
        <end position="39"/>
    </location>
</feature>
<gene>
    <name evidence="2 4" type="ORF">P152DRAFT_41931</name>
</gene>
<reference evidence="4" key="3">
    <citation type="submission" date="2025-04" db="UniProtKB">
        <authorList>
            <consortium name="RefSeq"/>
        </authorList>
    </citation>
    <scope>IDENTIFICATION</scope>
    <source>
        <strain evidence="4">CBS 781.70</strain>
    </source>
</reference>
<evidence type="ECO:0000313" key="3">
    <source>
        <dbReference type="Proteomes" id="UP000504638"/>
    </source>
</evidence>
<dbReference type="AlphaFoldDB" id="A0A6G1G1Y9"/>
<name>A0A6G1G1Y9_9PEZI</name>
<proteinExistence type="predicted"/>
<organism evidence="2">
    <name type="scientific">Eremomyces bilateralis CBS 781.70</name>
    <dbReference type="NCBI Taxonomy" id="1392243"/>
    <lineage>
        <taxon>Eukaryota</taxon>
        <taxon>Fungi</taxon>
        <taxon>Dikarya</taxon>
        <taxon>Ascomycota</taxon>
        <taxon>Pezizomycotina</taxon>
        <taxon>Dothideomycetes</taxon>
        <taxon>Dothideomycetes incertae sedis</taxon>
        <taxon>Eremomycetales</taxon>
        <taxon>Eremomycetaceae</taxon>
        <taxon>Eremomyces</taxon>
    </lineage>
</organism>
<sequence>MDAVSRSATSGSFVLVRSFTQPGISMFIVVGMPTFVVVLRTACFREQYNAGYVNIPPTIVERFADENPISYRPHLTLFVRSSQYSAGWSHFSLVSRLSPHLCWVAHLMLVSRLSHNFFGRRSYYALISSVCSMFLLCTHLIDLATRFHFTPLSQQAMSGSDT</sequence>
<evidence type="ECO:0000313" key="4">
    <source>
        <dbReference type="RefSeq" id="XP_033533633.1"/>
    </source>
</evidence>
<reference evidence="2 4" key="1">
    <citation type="submission" date="2020-01" db="EMBL/GenBank/DDBJ databases">
        <authorList>
            <consortium name="DOE Joint Genome Institute"/>
            <person name="Haridas S."/>
            <person name="Albert R."/>
            <person name="Binder M."/>
            <person name="Bloem J."/>
            <person name="Labutti K."/>
            <person name="Salamov A."/>
            <person name="Andreopoulos B."/>
            <person name="Baker S.E."/>
            <person name="Barry K."/>
            <person name="Bills G."/>
            <person name="Bluhm B.H."/>
            <person name="Cannon C."/>
            <person name="Castanera R."/>
            <person name="Culley D.E."/>
            <person name="Daum C."/>
            <person name="Ezra D."/>
            <person name="Gonzalez J.B."/>
            <person name="Henrissat B."/>
            <person name="Kuo A."/>
            <person name="Liang C."/>
            <person name="Lipzen A."/>
            <person name="Lutzoni F."/>
            <person name="Magnuson J."/>
            <person name="Mondo S."/>
            <person name="Nolan M."/>
            <person name="Ohm R."/>
            <person name="Pangilinan J."/>
            <person name="Park H.-J."/>
            <person name="Ramirez L."/>
            <person name="Alfaro M."/>
            <person name="Sun H."/>
            <person name="Tritt A."/>
            <person name="Yoshinaga Y."/>
            <person name="Zwiers L.-H."/>
            <person name="Turgeon B.G."/>
            <person name="Goodwin S.B."/>
            <person name="Spatafora J.W."/>
            <person name="Crous P.W."/>
            <person name="Grigoriev I.V."/>
        </authorList>
    </citation>
    <scope>NUCLEOTIDE SEQUENCE</scope>
    <source>
        <strain evidence="2 4">CBS 781.70</strain>
    </source>
</reference>
<feature type="transmembrane region" description="Helical" evidence="1">
    <location>
        <begin position="122"/>
        <end position="141"/>
    </location>
</feature>